<dbReference type="GO" id="GO:0016740">
    <property type="term" value="F:transferase activity"/>
    <property type="evidence" value="ECO:0007669"/>
    <property type="project" value="UniProtKB-KW"/>
</dbReference>
<dbReference type="InterPro" id="IPR001173">
    <property type="entry name" value="Glyco_trans_2-like"/>
</dbReference>
<dbReference type="SUPFAM" id="SSF53448">
    <property type="entry name" value="Nucleotide-diphospho-sugar transferases"/>
    <property type="match status" value="2"/>
</dbReference>
<dbReference type="CDD" id="cd00761">
    <property type="entry name" value="Glyco_tranf_GTA_type"/>
    <property type="match status" value="2"/>
</dbReference>
<keyword evidence="2" id="KW-0808">Transferase</keyword>
<dbReference type="PANTHER" id="PTHR43685:SF2">
    <property type="entry name" value="GLYCOSYLTRANSFERASE 2-LIKE DOMAIN-CONTAINING PROTEIN"/>
    <property type="match status" value="1"/>
</dbReference>
<evidence type="ECO:0000313" key="3">
    <source>
        <dbReference type="Proteomes" id="UP000219331"/>
    </source>
</evidence>
<evidence type="ECO:0000313" key="2">
    <source>
        <dbReference type="EMBL" id="SOB96196.1"/>
    </source>
</evidence>
<feature type="domain" description="Glycosyltransferase 2-like" evidence="1">
    <location>
        <begin position="1110"/>
        <end position="1276"/>
    </location>
</feature>
<gene>
    <name evidence="2" type="ORF">SAMN05421512_102132</name>
</gene>
<reference evidence="2 3" key="1">
    <citation type="submission" date="2017-08" db="EMBL/GenBank/DDBJ databases">
        <authorList>
            <person name="de Groot N.N."/>
        </authorList>
    </citation>
    <scope>NUCLEOTIDE SEQUENCE [LARGE SCALE GENOMIC DNA]</scope>
    <source>
        <strain evidence="2 3">USBA 352</strain>
    </source>
</reference>
<dbReference type="InterPro" id="IPR050834">
    <property type="entry name" value="Glycosyltransf_2"/>
</dbReference>
<dbReference type="Pfam" id="PF00535">
    <property type="entry name" value="Glycos_transf_2"/>
    <property type="match status" value="2"/>
</dbReference>
<organism evidence="2 3">
    <name type="scientific">Stappia indica</name>
    <dbReference type="NCBI Taxonomy" id="538381"/>
    <lineage>
        <taxon>Bacteria</taxon>
        <taxon>Pseudomonadati</taxon>
        <taxon>Pseudomonadota</taxon>
        <taxon>Alphaproteobacteria</taxon>
        <taxon>Hyphomicrobiales</taxon>
        <taxon>Stappiaceae</taxon>
        <taxon>Stappia</taxon>
    </lineage>
</organism>
<protein>
    <submittedName>
        <fullName evidence="2">Glycosyltransferase involved in cell wall bisynthesis</fullName>
    </submittedName>
</protein>
<feature type="domain" description="Glycosyltransferase 2-like" evidence="1">
    <location>
        <begin position="1389"/>
        <end position="1522"/>
    </location>
</feature>
<sequence length="1686" mass="182053">MLNTGTNRPAKKKLLANLAFWRGPRPDFHLDKAGPMLVSGWAWWPGRPGERITVEILSGAQVVATVEANQFREDLLKAGKGDGAHGFQITLPEPGVTGRLGLRCKGARRPFWQAPRVAAGKVQFHIDSKTPGRITGWAWMPKRPGERVRIEAVADGRVVATATANGYREDLKLAGKGDGAHAFDMHLPEDVAKTPPARLSLHLAGARVPFHVFPQAASASALDFTVDSVGDDGIVGWIWAPATPEKRLPLELVEDGVVLAETVADLYRQDLADAGKAGGSCMFRFAIPQALRDGRSHAIELRCKGQPKPFHTVASRSFAKVRCELPLLTPLAVAGAAWLPQSAGSPVEIEISLDGKVVHKGTTDALHAFSWRATPGDIATLAKAAGQDGPVKVRVAVSANGQPAGAAQLPLHVAADGSLAVSVKEVSDRRIAGEGLLLKAASGACGIWIGERRVAEFSAAPAFSFDTHVPALKLEDGAHKVRIGVADAEGKAGAVAASRELAFRRFDLSMDIADDRISGTVADRWQDNRETAVEILIDDKPVAIEVARGLPDDDAGIGRFAVSISARWRDGLPHRVEARIVGDERRWPERPLMFRAGEPRTNALTRVEYFGGAVSGWVVLPWDGEAVAEVSLIVDGKAVETRPARDPHPQLAAESFLTDAHGFRFERSMSEKATVRVRATFDGRVLLDQAVSTGGGAYRLQDAGYGRTGACFVLPDPLANAQSREEARSVLLAAVAAARAGVAPITVVSCGHRASLRGASGDLAPLVEDLVGRENAGLLASAAFVPLPQAVLPSTAGRAQERAYALDLWARANAFSLIAGTSRSGILSYCATSRRQGLQPATTQVVMLADTFAVQDLLDRDQLLERPELLVEEALEKAALAACTRILAPSAQVLETSAELEPSVRERGLVVPAEIGTAASAAGFPQEGGERRWLVFAAPLRTRTGLVQLCDALDRLMRRPGIDPETVGVVFAGTEDWVRGRRASAYIRERARKWRFGLRIHLDLTLDSFAGLFGSFAANGIGVRLPAVEGTAWDSLASAAGLPLADLSSVRAGNATDLADALDAALSGARAPLAHGTARSAMGLALAQEIAAAAPQSASAASAAPRPRVSVCISHFNRTSLLRQTLASVLACGYPELEIVVVDDGSAVPGIAGELAGIEAELAAVNGKVVRQPNSYLGAARNTAVRNSTGELIVFMDDDNLAHPGMIDAFVDAHLATGADIVTSRFAMFDGTDAIEPGRDIPREIGVPLIPDLAVGVLSNCFGDANMLITRAAFEKIGGFTEDFGRGHEDWELFARASTLGLRHELLNRAHFWYRVAAQSMLRGRESAQVDFQRNIRAYSHELPHGIHRMLMLAQGLTQRWDQPPVDPHLPARSGLPVAGRIAYGRVAVIMRTKDRPILLQRALDSVLSQTYTDWALVVVNDGGDPEPVRKLIEARRAAFQGRVLVINNPVSTGMENASNAGVTNSASEFLVVHDDDDAWDPKFLERCVNHLDTSSTDVGGVVTHATVVIEDIEGDRVIERQRFLFKNMEALELTRLSVENQFPPISFMFRRVVMETVGLFDGELPVLGDWDFHLRAAQRFRIDVLREPLAFYHHRSAGTTSEYGNTVVAQKDVHRIQRALYINRHMREGMGQGSADGQMLYMGEMHREVTDQLNQMRQHMHWLEKLLNDRAEHMKYVESLITKRR</sequence>
<dbReference type="EMBL" id="OBML01000002">
    <property type="protein sequence ID" value="SOB96196.1"/>
    <property type="molecule type" value="Genomic_DNA"/>
</dbReference>
<dbReference type="PANTHER" id="PTHR43685">
    <property type="entry name" value="GLYCOSYLTRANSFERASE"/>
    <property type="match status" value="1"/>
</dbReference>
<evidence type="ECO:0000259" key="1">
    <source>
        <dbReference type="Pfam" id="PF00535"/>
    </source>
</evidence>
<dbReference type="Gene3D" id="3.90.550.10">
    <property type="entry name" value="Spore Coat Polysaccharide Biosynthesis Protein SpsA, Chain A"/>
    <property type="match status" value="2"/>
</dbReference>
<dbReference type="STRING" id="538381.GCA_001696535_03377"/>
<accession>A0A285RQ08</accession>
<proteinExistence type="predicted"/>
<dbReference type="InterPro" id="IPR029044">
    <property type="entry name" value="Nucleotide-diphossugar_trans"/>
</dbReference>
<dbReference type="Proteomes" id="UP000219331">
    <property type="component" value="Unassembled WGS sequence"/>
</dbReference>
<name>A0A285RQ08_9HYPH</name>
<keyword evidence="3" id="KW-1185">Reference proteome</keyword>